<dbReference type="SUPFAM" id="SSF56112">
    <property type="entry name" value="Protein kinase-like (PK-like)"/>
    <property type="match status" value="1"/>
</dbReference>
<dbReference type="SMART" id="SM00220">
    <property type="entry name" value="S_TKc"/>
    <property type="match status" value="1"/>
</dbReference>
<protein>
    <submittedName>
        <fullName evidence="8">Protein serine/threonine/tyrosine kinase</fullName>
    </submittedName>
</protein>
<evidence type="ECO:0000256" key="3">
    <source>
        <dbReference type="ARBA" id="ARBA00022741"/>
    </source>
</evidence>
<dbReference type="PANTHER" id="PTHR45646:SF11">
    <property type="entry name" value="SERINE_THREONINE-PROTEIN KINASE DOA"/>
    <property type="match status" value="1"/>
</dbReference>
<keyword evidence="1" id="KW-0723">Serine/threonine-protein kinase</keyword>
<dbReference type="Gene3D" id="1.10.510.10">
    <property type="entry name" value="Transferase(Phosphotransferase) domain 1"/>
    <property type="match status" value="1"/>
</dbReference>
<proteinExistence type="predicted"/>
<gene>
    <name evidence="8" type="ORF">SO694_00053046</name>
</gene>
<evidence type="ECO:0000256" key="1">
    <source>
        <dbReference type="ARBA" id="ARBA00022527"/>
    </source>
</evidence>
<dbReference type="PANTHER" id="PTHR45646">
    <property type="entry name" value="SERINE/THREONINE-PROTEIN KINASE DOA-RELATED"/>
    <property type="match status" value="1"/>
</dbReference>
<dbReference type="InterPro" id="IPR011009">
    <property type="entry name" value="Kinase-like_dom_sf"/>
</dbReference>
<comment type="caution">
    <text evidence="8">The sequence shown here is derived from an EMBL/GenBank/DDBJ whole genome shotgun (WGS) entry which is preliminary data.</text>
</comment>
<dbReference type="PROSITE" id="PS00108">
    <property type="entry name" value="PROTEIN_KINASE_ST"/>
    <property type="match status" value="1"/>
</dbReference>
<evidence type="ECO:0000256" key="4">
    <source>
        <dbReference type="ARBA" id="ARBA00022777"/>
    </source>
</evidence>
<keyword evidence="3" id="KW-0547">Nucleotide-binding</keyword>
<feature type="compositionally biased region" description="Basic and acidic residues" evidence="6">
    <location>
        <begin position="19"/>
        <end position="86"/>
    </location>
</feature>
<reference evidence="8 9" key="1">
    <citation type="submission" date="2024-03" db="EMBL/GenBank/DDBJ databases">
        <title>Aureococcus anophagefferens CCMP1851 and Kratosvirus quantuckense: Draft genome of a second virus-susceptible host strain in the model system.</title>
        <authorList>
            <person name="Chase E."/>
            <person name="Truchon A.R."/>
            <person name="Schepens W."/>
            <person name="Wilhelm S.W."/>
        </authorList>
    </citation>
    <scope>NUCLEOTIDE SEQUENCE [LARGE SCALE GENOMIC DNA]</scope>
    <source>
        <strain evidence="8 9">CCMP1851</strain>
    </source>
</reference>
<evidence type="ECO:0000313" key="9">
    <source>
        <dbReference type="Proteomes" id="UP001363151"/>
    </source>
</evidence>
<dbReference type="InterPro" id="IPR008271">
    <property type="entry name" value="Ser/Thr_kinase_AS"/>
</dbReference>
<feature type="domain" description="Protein kinase" evidence="7">
    <location>
        <begin position="115"/>
        <end position="434"/>
    </location>
</feature>
<keyword evidence="2" id="KW-0808">Transferase</keyword>
<dbReference type="EMBL" id="JBBJCI010000206">
    <property type="protein sequence ID" value="KAK7241059.1"/>
    <property type="molecule type" value="Genomic_DNA"/>
</dbReference>
<evidence type="ECO:0000256" key="6">
    <source>
        <dbReference type="SAM" id="MobiDB-lite"/>
    </source>
</evidence>
<dbReference type="PROSITE" id="PS50011">
    <property type="entry name" value="PROTEIN_KINASE_DOM"/>
    <property type="match status" value="1"/>
</dbReference>
<sequence length="438" mass="49181">MASRGRDNAGSRGGGYGRSQRDEYRGEQRSSRGRDGGRRRRDDEDRRDGRWDERRHERRRDDEDRRDGRWDERRHERRDDGDRREEEADEDPGDVRDDSAGHYEGAVGATIRGRYEILGEAGLGTFGRVVECADREAGRRRVALKVVRRIERYTESAAVEAEILRDVNRAAAGGGAGGGLCVKLLDTFEFQGHFCLVFEKAGTSLYDFLKGHDYAPFGPRTVRAVSRQLLEALRFLHGLRLVHTDLKLENVLLRRSGVAAPPLDDRGRIELADGDAAIVVIDFGGATYDDERKSSIVNTRQYRAPEVILNLGWSTPSDLWSAGCIVAELGRGELLFATHSNTEHLALIERCVGPFPRALVAKSRYAAKYFDGDARSKWEAVLPRDGRDHVRAMPKLRDYCGRDDHLHMLLAGLLTIDPDARLSAADALEKCPFLALDN</sequence>
<evidence type="ECO:0000256" key="2">
    <source>
        <dbReference type="ARBA" id="ARBA00022679"/>
    </source>
</evidence>
<dbReference type="Proteomes" id="UP001363151">
    <property type="component" value="Unassembled WGS sequence"/>
</dbReference>
<feature type="region of interest" description="Disordered" evidence="6">
    <location>
        <begin position="1"/>
        <end position="102"/>
    </location>
</feature>
<dbReference type="Gene3D" id="3.30.200.20">
    <property type="entry name" value="Phosphorylase Kinase, domain 1"/>
    <property type="match status" value="1"/>
</dbReference>
<organism evidence="8 9">
    <name type="scientific">Aureococcus anophagefferens</name>
    <name type="common">Harmful bloom alga</name>
    <dbReference type="NCBI Taxonomy" id="44056"/>
    <lineage>
        <taxon>Eukaryota</taxon>
        <taxon>Sar</taxon>
        <taxon>Stramenopiles</taxon>
        <taxon>Ochrophyta</taxon>
        <taxon>Pelagophyceae</taxon>
        <taxon>Pelagomonadales</taxon>
        <taxon>Pelagomonadaceae</taxon>
        <taxon>Aureococcus</taxon>
    </lineage>
</organism>
<accession>A0ABR1FXZ0</accession>
<dbReference type="GO" id="GO:0016301">
    <property type="term" value="F:kinase activity"/>
    <property type="evidence" value="ECO:0007669"/>
    <property type="project" value="UniProtKB-KW"/>
</dbReference>
<keyword evidence="9" id="KW-1185">Reference proteome</keyword>
<evidence type="ECO:0000256" key="5">
    <source>
        <dbReference type="ARBA" id="ARBA00022840"/>
    </source>
</evidence>
<dbReference type="InterPro" id="IPR051175">
    <property type="entry name" value="CLK_kinases"/>
</dbReference>
<dbReference type="Pfam" id="PF00069">
    <property type="entry name" value="Pkinase"/>
    <property type="match status" value="1"/>
</dbReference>
<evidence type="ECO:0000313" key="8">
    <source>
        <dbReference type="EMBL" id="KAK7241059.1"/>
    </source>
</evidence>
<evidence type="ECO:0000259" key="7">
    <source>
        <dbReference type="PROSITE" id="PS50011"/>
    </source>
</evidence>
<keyword evidence="4 8" id="KW-0418">Kinase</keyword>
<dbReference type="InterPro" id="IPR000719">
    <property type="entry name" value="Prot_kinase_dom"/>
</dbReference>
<name>A0ABR1FXZ0_AURAN</name>
<keyword evidence="5" id="KW-0067">ATP-binding</keyword>